<dbReference type="AlphaFoldDB" id="A0A327YNV4"/>
<dbReference type="EMBL" id="QLMH01000005">
    <property type="protein sequence ID" value="RAK19879.1"/>
    <property type="molecule type" value="Genomic_DNA"/>
</dbReference>
<accession>A0A327YNV4</accession>
<dbReference type="Proteomes" id="UP000248555">
    <property type="component" value="Unassembled WGS sequence"/>
</dbReference>
<organism evidence="1 2">
    <name type="scientific">Paranoxybacillus vitaminiphilus</name>
    <dbReference type="NCBI Taxonomy" id="581036"/>
    <lineage>
        <taxon>Bacteria</taxon>
        <taxon>Bacillati</taxon>
        <taxon>Bacillota</taxon>
        <taxon>Bacilli</taxon>
        <taxon>Bacillales</taxon>
        <taxon>Anoxybacillaceae</taxon>
        <taxon>Paranoxybacillus</taxon>
    </lineage>
</organism>
<gene>
    <name evidence="1" type="ORF">B0I26_10561</name>
</gene>
<proteinExistence type="predicted"/>
<keyword evidence="2" id="KW-1185">Reference proteome</keyword>
<evidence type="ECO:0000313" key="2">
    <source>
        <dbReference type="Proteomes" id="UP000248555"/>
    </source>
</evidence>
<comment type="caution">
    <text evidence="1">The sequence shown here is derived from an EMBL/GenBank/DDBJ whole genome shotgun (WGS) entry which is preliminary data.</text>
</comment>
<sequence length="33" mass="3853">MKSVLVTEVAGYIKFSPDFHYSVVFFKLPKFAR</sequence>
<evidence type="ECO:0000313" key="1">
    <source>
        <dbReference type="EMBL" id="RAK19879.1"/>
    </source>
</evidence>
<protein>
    <submittedName>
        <fullName evidence="1">Uncharacterized protein</fullName>
    </submittedName>
</protein>
<name>A0A327YNV4_9BACL</name>
<reference evidence="1 2" key="1">
    <citation type="submission" date="2018-06" db="EMBL/GenBank/DDBJ databases">
        <title>Genomic Encyclopedia of Type Strains, Phase III (KMG-III): the genomes of soil and plant-associated and newly described type strains.</title>
        <authorList>
            <person name="Whitman W."/>
        </authorList>
    </citation>
    <scope>NUCLEOTIDE SEQUENCE [LARGE SCALE GENOMIC DNA]</scope>
    <source>
        <strain evidence="1 2">CGMCC 1.8979</strain>
    </source>
</reference>